<organism evidence="3 4">
    <name type="scientific">Prosthecobacter fluviatilis</name>
    <dbReference type="NCBI Taxonomy" id="445931"/>
    <lineage>
        <taxon>Bacteria</taxon>
        <taxon>Pseudomonadati</taxon>
        <taxon>Verrucomicrobiota</taxon>
        <taxon>Verrucomicrobiia</taxon>
        <taxon>Verrucomicrobiales</taxon>
        <taxon>Verrucomicrobiaceae</taxon>
        <taxon>Prosthecobacter</taxon>
    </lineage>
</organism>
<reference evidence="4" key="1">
    <citation type="journal article" date="2019" name="Int. J. Syst. Evol. Microbiol.">
        <title>The Global Catalogue of Microorganisms (GCM) 10K type strain sequencing project: providing services to taxonomists for standard genome sequencing and annotation.</title>
        <authorList>
            <consortium name="The Broad Institute Genomics Platform"/>
            <consortium name="The Broad Institute Genome Sequencing Center for Infectious Disease"/>
            <person name="Wu L."/>
            <person name="Ma J."/>
        </authorList>
    </citation>
    <scope>NUCLEOTIDE SEQUENCE [LARGE SCALE GENOMIC DNA]</scope>
    <source>
        <strain evidence="4">CGMCC 4.1469</strain>
    </source>
</reference>
<name>A0ABW0KR79_9BACT</name>
<dbReference type="SMART" id="SM00567">
    <property type="entry name" value="EZ_HEAT"/>
    <property type="match status" value="3"/>
</dbReference>
<evidence type="ECO:0000256" key="2">
    <source>
        <dbReference type="SAM" id="SignalP"/>
    </source>
</evidence>
<dbReference type="Pfam" id="PF13646">
    <property type="entry name" value="HEAT_2"/>
    <property type="match status" value="2"/>
</dbReference>
<feature type="transmembrane region" description="Helical" evidence="1">
    <location>
        <begin position="1200"/>
        <end position="1218"/>
    </location>
</feature>
<dbReference type="Gene3D" id="1.25.10.10">
    <property type="entry name" value="Leucine-rich Repeat Variant"/>
    <property type="match status" value="3"/>
</dbReference>
<dbReference type="InterPro" id="IPR011989">
    <property type="entry name" value="ARM-like"/>
</dbReference>
<evidence type="ECO:0000313" key="4">
    <source>
        <dbReference type="Proteomes" id="UP001596052"/>
    </source>
</evidence>
<dbReference type="PANTHER" id="PTHR12697">
    <property type="entry name" value="PBS LYASE HEAT-LIKE PROTEIN"/>
    <property type="match status" value="1"/>
</dbReference>
<keyword evidence="1" id="KW-1133">Transmembrane helix</keyword>
<keyword evidence="1" id="KW-0812">Transmembrane</keyword>
<feature type="transmembrane region" description="Helical" evidence="1">
    <location>
        <begin position="1337"/>
        <end position="1360"/>
    </location>
</feature>
<keyword evidence="4" id="KW-1185">Reference proteome</keyword>
<keyword evidence="1" id="KW-0472">Membrane</keyword>
<feature type="chain" id="PRO_5045771094" evidence="2">
    <location>
        <begin position="22"/>
        <end position="1392"/>
    </location>
</feature>
<feature type="signal peptide" evidence="2">
    <location>
        <begin position="1"/>
        <end position="21"/>
    </location>
</feature>
<dbReference type="InterPro" id="IPR016024">
    <property type="entry name" value="ARM-type_fold"/>
</dbReference>
<dbReference type="InterPro" id="IPR036249">
    <property type="entry name" value="Thioredoxin-like_sf"/>
</dbReference>
<proteinExistence type="predicted"/>
<protein>
    <submittedName>
        <fullName evidence="3">HEAT repeat domain-containing protein</fullName>
    </submittedName>
</protein>
<feature type="transmembrane region" description="Helical" evidence="1">
    <location>
        <begin position="1294"/>
        <end position="1317"/>
    </location>
</feature>
<comment type="caution">
    <text evidence="3">The sequence shown here is derived from an EMBL/GenBank/DDBJ whole genome shotgun (WGS) entry which is preliminary data.</text>
</comment>
<sequence length="1392" mass="154340">MRCCIKIAAIMLLLSGVLAQAQDGPVLDAGPERVRVDPSELNPKLRAAAATLDAMREDELKPTREQWAVVCEACGLHVSLRGYAAAAKPFPAEVTVGLLTHPQFAVRMGALEILEERTNQDSSFDPWAPKSAQSQEALRQWQAWATGKKPSEEPKVTPAFDEARMRAYLVDFVGNDVGRQERAFESMALAGMKSVAFLEQYLHDTPQLTEGVRAKVKQAQYRIVIAEALPKDALRLSRDLVFGTRDQKLAAMQPLPRCRSKAVPILAEFLTHEDALIREAAMDALIQAGEESVYDLVQERLKTETDQNVIHAVLRRVSTKSERGAALIAGFMKSKNEDLLVAALNALSDGRSKAGKDGVMACISDPRWRVRVAALEYAGKLRLKAAGPAVTAAFNDKDEFVRYAAMKAAADMSLDNAVQLITKMALADDTLLGPATDAIVRMGRLLPPELVKVLPEKGGESLLGVLRAFGKQAGHDGEHIEWYKVSEPSSGSREDKERDAAMQALNIVRMLSVHRDPDVRSLAIQYLAAVMVEPEDKKRVFEALQKANVEGRIAMLESMEPGPFDFRESMADEPEDDSGVAAGGEGDVYSLILREPPPRNAVQEAVYAAFGVAVEAPAVKTAAVPAEPGGRLWQPMEKEFHDLLVEAMTQKESPELAFHAATQLAFGGQRRAVEELLRLLPRLEPHERARLAEFMQEDSRLTALRAGTALLRSLLQDESPEVRTDAVYAAMRNNKADKVKLLLEELDRPEGHLEASDVYDYSLANAVEHAPARSVMQTWSTETLARTQAKDECRTLALVLLGTIGKAENKALVEAALVTPNVWQRRAAWHSLLRLDREDFASRAAQVAADSSPRVREVLAAAYLKTDGEDHWRVWFGERDFKPEAMPYRQRSKAYNIPETLMPLLVNLTRDTDLQVKLQAMVTLLGHGQKVEPLALREALSGLTESEDRRGLLRNFLQHSYLNLSPQYGFLLDQVDKEWFDEDLWKRMQDRLNPDAQDQLDWVLPSFASLVKARAPTTSPAPAAAPAAVAPAPAATQAGPVRVLFFYKPGCKDCERIRDMLRSIQADQPMALEEYNVERSDGAERNEALCVRFKVTPELHQVTPAVFTQAGALVKTAVTFNALQRLIEKTAEQAPEDTWYRMADTERAEAGAEIARRFDRFSIGWVVLAGLLDGINPCAFATIIFFLSYLRIARRSPREILMVGAAFIAAVFVAYFAVGLGLSHLVARLEAFAWVRVWLNRLLAFFALLLAWLSFRDGLRAWRGRMGEATLQLPEFLKTRIRGVIRTQTKSSRFVIAAFVSGIVISLLELACTGQVYLPTIIYMMKQGSLGAVAYLLLYNTAFVLPLVVIFILAWLGMTSDALIEFQKRHTVSVRFATALLFLALWIVLLVA</sequence>
<feature type="transmembrane region" description="Helical" evidence="1">
    <location>
        <begin position="1238"/>
        <end position="1255"/>
    </location>
</feature>
<accession>A0ABW0KR79</accession>
<feature type="transmembrane region" description="Helical" evidence="1">
    <location>
        <begin position="1163"/>
        <end position="1188"/>
    </location>
</feature>
<dbReference type="RefSeq" id="WP_377167423.1">
    <property type="nucleotide sequence ID" value="NZ_JBHSMQ010000004.1"/>
</dbReference>
<feature type="transmembrane region" description="Helical" evidence="1">
    <location>
        <begin position="1372"/>
        <end position="1391"/>
    </location>
</feature>
<dbReference type="PANTHER" id="PTHR12697:SF38">
    <property type="entry name" value="PBS LYASE HEAT DOMAIN PROTEIN REPEAT-CONTAINING PROTEIN"/>
    <property type="match status" value="1"/>
</dbReference>
<dbReference type="EMBL" id="JBHSMQ010000004">
    <property type="protein sequence ID" value="MFC5455884.1"/>
    <property type="molecule type" value="Genomic_DNA"/>
</dbReference>
<dbReference type="SUPFAM" id="SSF48371">
    <property type="entry name" value="ARM repeat"/>
    <property type="match status" value="3"/>
</dbReference>
<dbReference type="SUPFAM" id="SSF52833">
    <property type="entry name" value="Thioredoxin-like"/>
    <property type="match status" value="1"/>
</dbReference>
<dbReference type="Proteomes" id="UP001596052">
    <property type="component" value="Unassembled WGS sequence"/>
</dbReference>
<evidence type="ECO:0000256" key="1">
    <source>
        <dbReference type="SAM" id="Phobius"/>
    </source>
</evidence>
<evidence type="ECO:0000313" key="3">
    <source>
        <dbReference type="EMBL" id="MFC5455884.1"/>
    </source>
</evidence>
<keyword evidence="2" id="KW-0732">Signal</keyword>
<gene>
    <name evidence="3" type="ORF">ACFQDI_13550</name>
</gene>
<dbReference type="InterPro" id="IPR004155">
    <property type="entry name" value="PBS_lyase_HEAT"/>
</dbReference>